<dbReference type="Proteomes" id="UP000317646">
    <property type="component" value="Unassembled WGS sequence"/>
</dbReference>
<dbReference type="EMBL" id="RCYZ01000006">
    <property type="protein sequence ID" value="TPG64594.1"/>
    <property type="molecule type" value="Genomic_DNA"/>
</dbReference>
<proteinExistence type="predicted"/>
<sequence length="235" mass="24945">MRPAPPPPRPGPPPDGFAGRCPPHPPPPSSSSKLSPFFSTFPCPIAVKKLLTAAALVLAAGSASAQSNIVKVNVLSPLVHTGSFFYERQLTVASSLELGGLFTSWTVLDTKITGFALTPEYRFYLSANKPALQGFYVGPFLRYQNLTLKNDYEAYDENGNATTQTNEAALNTFGGGVVVGHQWVFKQRFALDAFLGPSYNGGTVKEKDPNGGGSFDTAGFSGFGLRTGIAFGVAF</sequence>
<evidence type="ECO:0000256" key="1">
    <source>
        <dbReference type="SAM" id="MobiDB-lite"/>
    </source>
</evidence>
<gene>
    <name evidence="2" type="ORF">EAH73_15635</name>
</gene>
<name>A0A502GRU9_9BACT</name>
<feature type="region of interest" description="Disordered" evidence="1">
    <location>
        <begin position="1"/>
        <end position="29"/>
    </location>
</feature>
<comment type="caution">
    <text evidence="2">The sequence shown here is derived from an EMBL/GenBank/DDBJ whole genome shotgun (WGS) entry which is preliminary data.</text>
</comment>
<keyword evidence="3" id="KW-1185">Reference proteome</keyword>
<dbReference type="InterPro" id="IPR021958">
    <property type="entry name" value="DUF3575"/>
</dbReference>
<evidence type="ECO:0000313" key="2">
    <source>
        <dbReference type="EMBL" id="TPG64594.1"/>
    </source>
</evidence>
<reference evidence="2 3" key="1">
    <citation type="journal article" date="2019" name="Environ. Microbiol.">
        <title>Species interactions and distinct microbial communities in high Arctic permafrost affected cryosols are associated with the CH4 and CO2 gas fluxes.</title>
        <authorList>
            <person name="Altshuler I."/>
            <person name="Hamel J."/>
            <person name="Turney S."/>
            <person name="Magnuson E."/>
            <person name="Levesque R."/>
            <person name="Greer C."/>
            <person name="Whyte L.G."/>
        </authorList>
    </citation>
    <scope>NUCLEOTIDE SEQUENCE [LARGE SCALE GENOMIC DNA]</scope>
    <source>
        <strain evidence="2 3">S9.2P</strain>
    </source>
</reference>
<evidence type="ECO:0000313" key="3">
    <source>
        <dbReference type="Proteomes" id="UP000317646"/>
    </source>
</evidence>
<feature type="compositionally biased region" description="Pro residues" evidence="1">
    <location>
        <begin position="1"/>
        <end position="15"/>
    </location>
</feature>
<accession>A0A502GRU9</accession>
<protein>
    <submittedName>
        <fullName evidence="2">DUF3575 domain-containing protein</fullName>
    </submittedName>
</protein>
<dbReference type="Pfam" id="PF12099">
    <property type="entry name" value="DUF3575"/>
    <property type="match status" value="1"/>
</dbReference>
<dbReference type="AlphaFoldDB" id="A0A502GRU9"/>
<organism evidence="2 3">
    <name type="scientific">Hymenobacter nivis</name>
    <dbReference type="NCBI Taxonomy" id="1850093"/>
    <lineage>
        <taxon>Bacteria</taxon>
        <taxon>Pseudomonadati</taxon>
        <taxon>Bacteroidota</taxon>
        <taxon>Cytophagia</taxon>
        <taxon>Cytophagales</taxon>
        <taxon>Hymenobacteraceae</taxon>
        <taxon>Hymenobacter</taxon>
    </lineage>
</organism>